<dbReference type="GO" id="GO:0071723">
    <property type="term" value="F:lipopeptide binding"/>
    <property type="evidence" value="ECO:0007669"/>
    <property type="project" value="TreeGrafter"/>
</dbReference>
<dbReference type="FunFam" id="3.30.500.10:FF:000002">
    <property type="entry name" value="Antigen-presenting glycoprotein CD1d1"/>
    <property type="match status" value="1"/>
</dbReference>
<dbReference type="Proteomes" id="UP000001811">
    <property type="component" value="Chromosome 13"/>
</dbReference>
<dbReference type="InterPro" id="IPR007110">
    <property type="entry name" value="Ig-like_dom"/>
</dbReference>
<dbReference type="Pfam" id="PF07654">
    <property type="entry name" value="C1-set"/>
    <property type="match status" value="1"/>
</dbReference>
<dbReference type="InterPro" id="IPR037055">
    <property type="entry name" value="MHC_I-like_Ag-recog_sf"/>
</dbReference>
<reference evidence="11" key="2">
    <citation type="submission" date="2025-08" db="UniProtKB">
        <authorList>
            <consortium name="Ensembl"/>
        </authorList>
    </citation>
    <scope>IDENTIFICATION</scope>
    <source>
        <strain evidence="11">Thorbecke</strain>
    </source>
</reference>
<dbReference type="GO" id="GO:0030883">
    <property type="term" value="F:endogenous lipid antigen binding"/>
    <property type="evidence" value="ECO:0007669"/>
    <property type="project" value="TreeGrafter"/>
</dbReference>
<dbReference type="EMBL" id="AAGW02000349">
    <property type="status" value="NOT_ANNOTATED_CDS"/>
    <property type="molecule type" value="Genomic_DNA"/>
</dbReference>
<proteinExistence type="predicted"/>
<keyword evidence="12" id="KW-1185">Reference proteome</keyword>
<dbReference type="GO" id="GO:0048007">
    <property type="term" value="P:antigen processing and presentation, exogenous lipid antigen via MHC class Ib"/>
    <property type="evidence" value="ECO:0007669"/>
    <property type="project" value="TreeGrafter"/>
</dbReference>
<evidence type="ECO:0000256" key="9">
    <source>
        <dbReference type="SAM" id="SignalP"/>
    </source>
</evidence>
<evidence type="ECO:0000256" key="8">
    <source>
        <dbReference type="SAM" id="Phobius"/>
    </source>
</evidence>
<dbReference type="Pfam" id="PF16497">
    <property type="entry name" value="MHC_I_3"/>
    <property type="match status" value="1"/>
</dbReference>
<evidence type="ECO:0000256" key="5">
    <source>
        <dbReference type="ARBA" id="ARBA00023180"/>
    </source>
</evidence>
<dbReference type="InterPro" id="IPR036179">
    <property type="entry name" value="Ig-like_dom_sf"/>
</dbReference>
<dbReference type="InterPro" id="IPR011161">
    <property type="entry name" value="MHC_I-like_Ag-recog"/>
</dbReference>
<feature type="signal peptide" evidence="9">
    <location>
        <begin position="1"/>
        <end position="18"/>
    </location>
</feature>
<protein>
    <recommendedName>
        <fullName evidence="10">Ig-like domain-containing protein</fullName>
    </recommendedName>
</protein>
<keyword evidence="6" id="KW-0393">Immunoglobulin domain</keyword>
<dbReference type="GO" id="GO:0048006">
    <property type="term" value="P:antigen processing and presentation, endogenous lipid antigen via MHC class Ib"/>
    <property type="evidence" value="ECO:0007669"/>
    <property type="project" value="TreeGrafter"/>
</dbReference>
<dbReference type="CDD" id="cd21029">
    <property type="entry name" value="IgC1_CD1"/>
    <property type="match status" value="1"/>
</dbReference>
<dbReference type="GO" id="GO:0005768">
    <property type="term" value="C:endosome"/>
    <property type="evidence" value="ECO:0007669"/>
    <property type="project" value="UniProtKB-SubCell"/>
</dbReference>
<dbReference type="PANTHER" id="PTHR16675:SF160">
    <property type="entry name" value="T-CELL SURFACE GLYCOPROTEIN CD1A"/>
    <property type="match status" value="1"/>
</dbReference>
<dbReference type="GO" id="GO:0005615">
    <property type="term" value="C:extracellular space"/>
    <property type="evidence" value="ECO:0007669"/>
    <property type="project" value="TreeGrafter"/>
</dbReference>
<evidence type="ECO:0000256" key="4">
    <source>
        <dbReference type="ARBA" id="ARBA00023136"/>
    </source>
</evidence>
<dbReference type="SUPFAM" id="SSF48726">
    <property type="entry name" value="Immunoglobulin"/>
    <property type="match status" value="1"/>
</dbReference>
<reference evidence="11 12" key="1">
    <citation type="journal article" date="2011" name="Nature">
        <title>A high-resolution map of human evolutionary constraint using 29 mammals.</title>
        <authorList>
            <person name="Lindblad-Toh K."/>
            <person name="Garber M."/>
            <person name="Zuk O."/>
            <person name="Lin M.F."/>
            <person name="Parker B.J."/>
            <person name="Washietl S."/>
            <person name="Kheradpour P."/>
            <person name="Ernst J."/>
            <person name="Jordan G."/>
            <person name="Mauceli E."/>
            <person name="Ward L.D."/>
            <person name="Lowe C.B."/>
            <person name="Holloway A.K."/>
            <person name="Clamp M."/>
            <person name="Gnerre S."/>
            <person name="Alfoldi J."/>
            <person name="Beal K."/>
            <person name="Chang J."/>
            <person name="Clawson H."/>
            <person name="Cuff J."/>
            <person name="Di Palma F."/>
            <person name="Fitzgerald S."/>
            <person name="Flicek P."/>
            <person name="Guttman M."/>
            <person name="Hubisz M.J."/>
            <person name="Jaffe D.B."/>
            <person name="Jungreis I."/>
            <person name="Kent W.J."/>
            <person name="Kostka D."/>
            <person name="Lara M."/>
            <person name="Martins A.L."/>
            <person name="Massingham T."/>
            <person name="Moltke I."/>
            <person name="Raney B.J."/>
            <person name="Rasmussen M.D."/>
            <person name="Robinson J."/>
            <person name="Stark A."/>
            <person name="Vilella A.J."/>
            <person name="Wen J."/>
            <person name="Xie X."/>
            <person name="Zody M.C."/>
            <person name="Baldwin J."/>
            <person name="Bloom T."/>
            <person name="Chin C.W."/>
            <person name="Heiman D."/>
            <person name="Nicol R."/>
            <person name="Nusbaum C."/>
            <person name="Young S."/>
            <person name="Wilkinson J."/>
            <person name="Worley K.C."/>
            <person name="Kovar C.L."/>
            <person name="Muzny D.M."/>
            <person name="Gibbs R.A."/>
            <person name="Cree A."/>
            <person name="Dihn H.H."/>
            <person name="Fowler G."/>
            <person name="Jhangiani S."/>
            <person name="Joshi V."/>
            <person name="Lee S."/>
            <person name="Lewis L.R."/>
            <person name="Nazareth L.V."/>
            <person name="Okwuonu G."/>
            <person name="Santibanez J."/>
            <person name="Warren W.C."/>
            <person name="Mardis E.R."/>
            <person name="Weinstock G.M."/>
            <person name="Wilson R.K."/>
            <person name="Delehaunty K."/>
            <person name="Dooling D."/>
            <person name="Fronik C."/>
            <person name="Fulton L."/>
            <person name="Fulton B."/>
            <person name="Graves T."/>
            <person name="Minx P."/>
            <person name="Sodergren E."/>
            <person name="Birney E."/>
            <person name="Margulies E.H."/>
            <person name="Herrero J."/>
            <person name="Green E.D."/>
            <person name="Haussler D."/>
            <person name="Siepel A."/>
            <person name="Goldman N."/>
            <person name="Pollard K.S."/>
            <person name="Pedersen J.S."/>
            <person name="Lander E.S."/>
            <person name="Kellis M."/>
        </authorList>
    </citation>
    <scope>NUCLEOTIDE SEQUENCE [LARGE SCALE GENOMIC DNA]</scope>
    <source>
        <strain evidence="11 12">Thorbecke inbred</strain>
    </source>
</reference>
<dbReference type="GO" id="GO:0032753">
    <property type="term" value="P:positive regulation of interleukin-4 production"/>
    <property type="evidence" value="ECO:0007669"/>
    <property type="project" value="UniProtKB-ARBA"/>
</dbReference>
<dbReference type="Gene3D" id="3.30.500.10">
    <property type="entry name" value="MHC class I-like antigen recognition-like"/>
    <property type="match status" value="1"/>
</dbReference>
<evidence type="ECO:0000313" key="11">
    <source>
        <dbReference type="Ensembl" id="ENSOCUP00000036769.1"/>
    </source>
</evidence>
<keyword evidence="8" id="KW-1133">Transmembrane helix</keyword>
<dbReference type="GeneTree" id="ENSGT01120000271825"/>
<dbReference type="InterPro" id="IPR050208">
    <property type="entry name" value="MHC_class-I_related"/>
</dbReference>
<evidence type="ECO:0000256" key="6">
    <source>
        <dbReference type="ARBA" id="ARBA00023319"/>
    </source>
</evidence>
<dbReference type="Gene3D" id="2.60.40.10">
    <property type="entry name" value="Immunoglobulins"/>
    <property type="match status" value="1"/>
</dbReference>
<keyword evidence="8" id="KW-0812">Transmembrane</keyword>
<feature type="transmembrane region" description="Helical" evidence="8">
    <location>
        <begin position="302"/>
        <end position="322"/>
    </location>
</feature>
<dbReference type="GO" id="GO:0051135">
    <property type="term" value="P:positive regulation of NK T cell activation"/>
    <property type="evidence" value="ECO:0007669"/>
    <property type="project" value="UniProtKB-ARBA"/>
</dbReference>
<dbReference type="SMART" id="SM00407">
    <property type="entry name" value="IGc1"/>
    <property type="match status" value="1"/>
</dbReference>
<accession>A0A5F9CST0</accession>
<dbReference type="PANTHER" id="PTHR16675">
    <property type="entry name" value="MHC CLASS I-RELATED"/>
    <property type="match status" value="1"/>
</dbReference>
<sequence length="353" mass="40214">MLFLFLPLLAALLPGSDNKVGLEEPVSFQVTQTLCFYNRSCVHSLGSGWLGDLETHRREDVSGTIVYLWPWSRGNFSNKELTEFETFFHSYYSRYIMEIHNFARQLKYEYPFVLQYDVGCELHSGKASVGFLRKAYQGTDLLSFQNKSWVPSPQGGSRAKDVCRLLNLLVGLTETVHRILSDTCPRFLLGLLDAGKADIQQKVKPEAWLSSGPSPGPGRLLLVCHVSGFYPKPVWVMWMRGDQEQPRTQPRDLLPNADRTWYLRVTLDVAAGEASGLSCRVKHSSLGDQDIILHWDHHNPTGFIFLAVIMLVALLAGLAFWLRKCWYSHLHSPLHYVLLTLYPLLQLFKSFSH</sequence>
<dbReference type="GO" id="GO:0009897">
    <property type="term" value="C:external side of plasma membrane"/>
    <property type="evidence" value="ECO:0007669"/>
    <property type="project" value="TreeGrafter"/>
</dbReference>
<dbReference type="GO" id="GO:0001916">
    <property type="term" value="P:positive regulation of T cell mediated cytotoxicity"/>
    <property type="evidence" value="ECO:0007669"/>
    <property type="project" value="TreeGrafter"/>
</dbReference>
<dbReference type="STRING" id="9986.ENSOCUP00000036769"/>
<dbReference type="InterPro" id="IPR013783">
    <property type="entry name" value="Ig-like_fold"/>
</dbReference>
<name>A0A5F9CST0_RABIT</name>
<keyword evidence="2" id="KW-0967">Endosome</keyword>
<dbReference type="InParanoid" id="A0A5F9CST0"/>
<evidence type="ECO:0000256" key="3">
    <source>
        <dbReference type="ARBA" id="ARBA00022859"/>
    </source>
</evidence>
<keyword evidence="4 8" id="KW-0472">Membrane</keyword>
<dbReference type="Bgee" id="ENSOCUG00000009212">
    <property type="expression patterns" value="Expressed in zone of skin and 9 other cell types or tissues"/>
</dbReference>
<evidence type="ECO:0000259" key="10">
    <source>
        <dbReference type="PROSITE" id="PS50835"/>
    </source>
</evidence>
<keyword evidence="9" id="KW-0732">Signal</keyword>
<dbReference type="SMR" id="A0A5F9CST0"/>
<dbReference type="PROSITE" id="PS50835">
    <property type="entry name" value="IG_LIKE"/>
    <property type="match status" value="1"/>
</dbReference>
<evidence type="ECO:0000256" key="2">
    <source>
        <dbReference type="ARBA" id="ARBA00022753"/>
    </source>
</evidence>
<comment type="subcellular location">
    <subcellularLocation>
        <location evidence="7">Endomembrane system</location>
        <topology evidence="7">Single-pass type I membrane protein</topology>
    </subcellularLocation>
    <subcellularLocation>
        <location evidence="1">Endosome</location>
    </subcellularLocation>
</comment>
<evidence type="ECO:0000256" key="1">
    <source>
        <dbReference type="ARBA" id="ARBA00004177"/>
    </source>
</evidence>
<dbReference type="GO" id="GO:0006955">
    <property type="term" value="P:immune response"/>
    <property type="evidence" value="ECO:0007669"/>
    <property type="project" value="TreeGrafter"/>
</dbReference>
<organism evidence="11 12">
    <name type="scientific">Oryctolagus cuniculus</name>
    <name type="common">Rabbit</name>
    <dbReference type="NCBI Taxonomy" id="9986"/>
    <lineage>
        <taxon>Eukaryota</taxon>
        <taxon>Metazoa</taxon>
        <taxon>Chordata</taxon>
        <taxon>Craniata</taxon>
        <taxon>Vertebrata</taxon>
        <taxon>Euteleostomi</taxon>
        <taxon>Mammalia</taxon>
        <taxon>Eutheria</taxon>
        <taxon>Euarchontoglires</taxon>
        <taxon>Glires</taxon>
        <taxon>Lagomorpha</taxon>
        <taxon>Leporidae</taxon>
        <taxon>Oryctolagus</taxon>
    </lineage>
</organism>
<evidence type="ECO:0000313" key="12">
    <source>
        <dbReference type="Proteomes" id="UP000001811"/>
    </source>
</evidence>
<keyword evidence="3" id="KW-0391">Immunity</keyword>
<gene>
    <name evidence="11" type="primary">CD1A</name>
</gene>
<dbReference type="GO" id="GO:0030884">
    <property type="term" value="F:exogenous lipid antigen binding"/>
    <property type="evidence" value="ECO:0007669"/>
    <property type="project" value="TreeGrafter"/>
</dbReference>
<dbReference type="FunCoup" id="A0A5F9CST0">
    <property type="interactions" value="74"/>
</dbReference>
<feature type="domain" description="Ig-like" evidence="10">
    <location>
        <begin position="185"/>
        <end position="285"/>
    </location>
</feature>
<dbReference type="InterPro" id="IPR003597">
    <property type="entry name" value="Ig_C1-set"/>
</dbReference>
<feature type="chain" id="PRO_5023851523" description="Ig-like domain-containing protein" evidence="9">
    <location>
        <begin position="19"/>
        <end position="353"/>
    </location>
</feature>
<keyword evidence="5" id="KW-0325">Glycoprotein</keyword>
<dbReference type="Ensembl" id="ENSOCUT00000046311.1">
    <property type="protein sequence ID" value="ENSOCUP00000036769.1"/>
    <property type="gene ID" value="ENSOCUG00000009212.4"/>
</dbReference>
<dbReference type="FunFam" id="2.60.40.10:FF:000254">
    <property type="entry name" value="Antigen-presenting glycoprotein CD1d1"/>
    <property type="match status" value="1"/>
</dbReference>
<dbReference type="SUPFAM" id="SSF54452">
    <property type="entry name" value="MHC antigen-recognition domain"/>
    <property type="match status" value="1"/>
</dbReference>
<evidence type="ECO:0000256" key="7">
    <source>
        <dbReference type="ARBA" id="ARBA00046288"/>
    </source>
</evidence>
<dbReference type="InterPro" id="IPR011162">
    <property type="entry name" value="MHC_I/II-like_Ag-recog"/>
</dbReference>
<reference evidence="11" key="3">
    <citation type="submission" date="2025-09" db="UniProtKB">
        <authorList>
            <consortium name="Ensembl"/>
        </authorList>
    </citation>
    <scope>IDENTIFICATION</scope>
    <source>
        <strain evidence="11">Thorbecke</strain>
    </source>
</reference>
<dbReference type="AlphaFoldDB" id="A0A5F9CST0"/>